<gene>
    <name evidence="2" type="ORF">IJ22_43170</name>
</gene>
<dbReference type="EMBL" id="CP013652">
    <property type="protein sequence ID" value="ALS24603.1"/>
    <property type="molecule type" value="Genomic_DNA"/>
</dbReference>
<feature type="compositionally biased region" description="Low complexity" evidence="1">
    <location>
        <begin position="90"/>
        <end position="101"/>
    </location>
</feature>
<protein>
    <submittedName>
        <fullName evidence="2">Uncharacterized protein</fullName>
    </submittedName>
</protein>
<reference evidence="3" key="1">
    <citation type="submission" date="2015-12" db="EMBL/GenBank/DDBJ databases">
        <title>Complete genome sequences of two moderately thermophilic Paenibacillus species.</title>
        <authorList>
            <person name="Butler R.III."/>
            <person name="Wang J."/>
            <person name="Stark B.C."/>
            <person name="Pombert J.-F."/>
        </authorList>
    </citation>
    <scope>NUCLEOTIDE SEQUENCE [LARGE SCALE GENOMIC DNA]</scope>
    <source>
        <strain evidence="3">32O-Y</strain>
    </source>
</reference>
<evidence type="ECO:0000313" key="2">
    <source>
        <dbReference type="EMBL" id="ALS24603.1"/>
    </source>
</evidence>
<keyword evidence="3" id="KW-1185">Reference proteome</keyword>
<sequence length="221" mass="24473" precursor="true">MGRVMKWMSWLLKLGVSAAVTSLCCVVVTFLAVNAYVDVLLDQYQIQRPGNQKIEWNRFVNRFTAQLGFGTNEAATPQQPRDLAVSADPGSTSSETGSEKSGGADHDGKASKDTADPYPVPEDAVAVWSRQSGQTELPEEERRIVVSSEEFAKKKDQLSEANKAKIFSLLVPRVPQEEMQRISVILEDGITAAELKELEELLQRHLKPEEYQQLQSLIGAP</sequence>
<proteinExistence type="predicted"/>
<feature type="compositionally biased region" description="Basic and acidic residues" evidence="1">
    <location>
        <begin position="102"/>
        <end position="115"/>
    </location>
</feature>
<dbReference type="Proteomes" id="UP000061660">
    <property type="component" value="Chromosome"/>
</dbReference>
<reference evidence="2 3" key="2">
    <citation type="journal article" date="2016" name="Genome Announc.">
        <title>Complete Genome Sequences of Two Interactive Moderate Thermophiles, Paenibacillus napthalenovorans 32O-Y and Paenibacillus sp. 32O-W.</title>
        <authorList>
            <person name="Butler R.R.III."/>
            <person name="Wang J."/>
            <person name="Stark B.C."/>
            <person name="Pombert J.F."/>
        </authorList>
    </citation>
    <scope>NUCLEOTIDE SEQUENCE [LARGE SCALE GENOMIC DNA]</scope>
    <source>
        <strain evidence="2 3">32O-Y</strain>
    </source>
</reference>
<dbReference type="KEGG" id="pnp:IJ22_43170"/>
<name>A0A0U2ING8_9BACL</name>
<evidence type="ECO:0000256" key="1">
    <source>
        <dbReference type="SAM" id="MobiDB-lite"/>
    </source>
</evidence>
<accession>A0A0U2ING8</accession>
<evidence type="ECO:0000313" key="3">
    <source>
        <dbReference type="Proteomes" id="UP000061660"/>
    </source>
</evidence>
<dbReference type="PATRIC" id="fig|162209.4.peg.4558"/>
<dbReference type="AlphaFoldDB" id="A0A0U2ING8"/>
<feature type="region of interest" description="Disordered" evidence="1">
    <location>
        <begin position="71"/>
        <end position="120"/>
    </location>
</feature>
<organism evidence="2 3">
    <name type="scientific">Paenibacillus naphthalenovorans</name>
    <dbReference type="NCBI Taxonomy" id="162209"/>
    <lineage>
        <taxon>Bacteria</taxon>
        <taxon>Bacillati</taxon>
        <taxon>Bacillota</taxon>
        <taxon>Bacilli</taxon>
        <taxon>Bacillales</taxon>
        <taxon>Paenibacillaceae</taxon>
        <taxon>Paenibacillus</taxon>
    </lineage>
</organism>
<dbReference type="STRING" id="162209.IJ22_43170"/>